<dbReference type="EMBL" id="FMUX01000017">
    <property type="protein sequence ID" value="SCY70921.1"/>
    <property type="molecule type" value="Genomic_DNA"/>
</dbReference>
<gene>
    <name evidence="2" type="ORF">SAMN05216233_117108</name>
</gene>
<dbReference type="RefSeq" id="WP_092213316.1">
    <property type="nucleotide sequence ID" value="NZ_FMUX01000017.1"/>
</dbReference>
<protein>
    <recommendedName>
        <fullName evidence="4">Phage integrase, N-terminal SAM-like domain</fullName>
    </recommendedName>
</protein>
<proteinExistence type="predicted"/>
<name>A0A1G5I557_9BACT</name>
<dbReference type="Gene3D" id="1.10.150.130">
    <property type="match status" value="1"/>
</dbReference>
<accession>A0A1G5I557</accession>
<reference evidence="2 3" key="1">
    <citation type="submission" date="2016-10" db="EMBL/GenBank/DDBJ databases">
        <authorList>
            <person name="de Groot N.N."/>
        </authorList>
    </citation>
    <scope>NUCLEOTIDE SEQUENCE [LARGE SCALE GENOMIC DNA]</scope>
    <source>
        <strain evidence="2 3">AA1</strain>
    </source>
</reference>
<evidence type="ECO:0000313" key="2">
    <source>
        <dbReference type="EMBL" id="SCY70921.1"/>
    </source>
</evidence>
<evidence type="ECO:0008006" key="4">
    <source>
        <dbReference type="Google" id="ProtNLM"/>
    </source>
</evidence>
<keyword evidence="3" id="KW-1185">Reference proteome</keyword>
<sequence>MQDDVYDKASEEIRTANALVLDEFGRWLEESKLSENTISNHVSNIDFYINEFLLYEELTTPEEGMFKVGGFLGFWFIKKAMWASAASLKSCAASLKKFYTFMADKGRVDKEDLRLMKREIKADMPEWLATLARYDDPDTDLDDVWVY</sequence>
<dbReference type="STRING" id="419481.SAMN05216233_117108"/>
<dbReference type="InterPro" id="IPR010998">
    <property type="entry name" value="Integrase_recombinase_N"/>
</dbReference>
<evidence type="ECO:0000313" key="3">
    <source>
        <dbReference type="Proteomes" id="UP000198870"/>
    </source>
</evidence>
<dbReference type="OrthoDB" id="9801392at2"/>
<dbReference type="Proteomes" id="UP000198870">
    <property type="component" value="Unassembled WGS sequence"/>
</dbReference>
<evidence type="ECO:0000256" key="1">
    <source>
        <dbReference type="ARBA" id="ARBA00023125"/>
    </source>
</evidence>
<keyword evidence="1" id="KW-0238">DNA-binding</keyword>
<organism evidence="2 3">
    <name type="scientific">Desulfoluna spongiiphila</name>
    <dbReference type="NCBI Taxonomy" id="419481"/>
    <lineage>
        <taxon>Bacteria</taxon>
        <taxon>Pseudomonadati</taxon>
        <taxon>Thermodesulfobacteriota</taxon>
        <taxon>Desulfobacteria</taxon>
        <taxon>Desulfobacterales</taxon>
        <taxon>Desulfolunaceae</taxon>
        <taxon>Desulfoluna</taxon>
    </lineage>
</organism>
<dbReference type="GO" id="GO:0003677">
    <property type="term" value="F:DNA binding"/>
    <property type="evidence" value="ECO:0007669"/>
    <property type="project" value="UniProtKB-KW"/>
</dbReference>
<dbReference type="AlphaFoldDB" id="A0A1G5I557"/>